<dbReference type="InterPro" id="IPR001048">
    <property type="entry name" value="Asp/Glu/Uridylate_kinase"/>
</dbReference>
<feature type="region of interest" description="Disordered" evidence="8">
    <location>
        <begin position="357"/>
        <end position="406"/>
    </location>
</feature>
<sequence>MSRPKAASCTIVIKLGTSSIVHEQTHQPLLGTLSSVVETVVYLRRTLGHKVILVSSGAIGVGLKRMDMDNKPKSLSGKQALAAIGQGRLIALWDNLFSQLEQPIAQILLTRGDIADRTRYLNAVNTLQELLCMGVIPIVNENDTVSVSEIKFGDNDTLSAVTSSMIHADYLFLLTDVDGLYTSNPRKDPNAKQIDVVTSVSEIRDQVSTSTLGSSLGTGGMETKLIAAEIATAAGVTTIITSSKKPENIIAITDYHNVTLLKSRPSSPALGTTKPNSSSPRPPHTVFTASSTPMRDLKSWTSHTLFPAGTVIVDAGAHAVLSKRESGGRLLAAGVIGVVGNFASGQAVRIAIAKNLPPSSSSHTQSQPSILESEPSSSRPRTFLLPGDASPTTESPGSTRPGTPGLLAVASLTSSVTSLEPLTRAGSLILNEDSFARVDSSAGPSGLEETKMDFIEVGRGLANYNSAQILKVKGLKSSKISQVLGYADSEYVVENVTVRVPPLLGQAAPLIAASRSLA</sequence>
<dbReference type="CDD" id="cd04242">
    <property type="entry name" value="AAK_G5K_ProB"/>
    <property type="match status" value="1"/>
</dbReference>
<feature type="compositionally biased region" description="Low complexity" evidence="8">
    <location>
        <begin position="357"/>
        <end position="369"/>
    </location>
</feature>
<dbReference type="Gene3D" id="2.30.130.10">
    <property type="entry name" value="PUA domain"/>
    <property type="match status" value="1"/>
</dbReference>
<evidence type="ECO:0000256" key="4">
    <source>
        <dbReference type="ARBA" id="ARBA00022679"/>
    </source>
</evidence>
<evidence type="ECO:0000256" key="2">
    <source>
        <dbReference type="ARBA" id="ARBA00022605"/>
    </source>
</evidence>
<dbReference type="PROSITE" id="PS50890">
    <property type="entry name" value="PUA"/>
    <property type="match status" value="1"/>
</dbReference>
<dbReference type="STRING" id="1884261.A0A5C3QMN4"/>
<dbReference type="AlphaFoldDB" id="A0A5C3QMN4"/>
<dbReference type="PANTHER" id="PTHR43654:SF3">
    <property type="entry name" value="GLUTAMATE 5-KINASE"/>
    <property type="match status" value="1"/>
</dbReference>
<dbReference type="Gene3D" id="3.40.1160.10">
    <property type="entry name" value="Acetylglutamate kinase-like"/>
    <property type="match status" value="1"/>
</dbReference>
<accession>A0A5C3QMN4</accession>
<feature type="compositionally biased region" description="Polar residues" evidence="8">
    <location>
        <begin position="264"/>
        <end position="279"/>
    </location>
</feature>
<dbReference type="NCBIfam" id="TIGR01027">
    <property type="entry name" value="proB"/>
    <property type="match status" value="1"/>
</dbReference>
<proteinExistence type="inferred from homology"/>
<dbReference type="InterPro" id="IPR015947">
    <property type="entry name" value="PUA-like_sf"/>
</dbReference>
<keyword evidence="2" id="KW-0028">Amino-acid biosynthesis</keyword>
<evidence type="ECO:0000256" key="8">
    <source>
        <dbReference type="SAM" id="MobiDB-lite"/>
    </source>
</evidence>
<feature type="region of interest" description="Disordered" evidence="8">
    <location>
        <begin position="263"/>
        <end position="287"/>
    </location>
</feature>
<keyword evidence="1" id="KW-0963">Cytoplasm</keyword>
<protein>
    <submittedName>
        <fullName evidence="10">Glutamate 5-kinase</fullName>
    </submittedName>
</protein>
<dbReference type="SUPFAM" id="SSF53633">
    <property type="entry name" value="Carbamate kinase-like"/>
    <property type="match status" value="1"/>
</dbReference>
<dbReference type="FunFam" id="3.40.1160.10:FF:000018">
    <property type="entry name" value="Glutamate 5-kinase"/>
    <property type="match status" value="1"/>
</dbReference>
<dbReference type="PROSITE" id="PS00902">
    <property type="entry name" value="GLUTAMATE_5_KINASE"/>
    <property type="match status" value="1"/>
</dbReference>
<dbReference type="GO" id="GO:0003723">
    <property type="term" value="F:RNA binding"/>
    <property type="evidence" value="ECO:0007669"/>
    <property type="project" value="InterPro"/>
</dbReference>
<organism evidence="10 11">
    <name type="scientific">Pterulicium gracile</name>
    <dbReference type="NCBI Taxonomy" id="1884261"/>
    <lineage>
        <taxon>Eukaryota</taxon>
        <taxon>Fungi</taxon>
        <taxon>Dikarya</taxon>
        <taxon>Basidiomycota</taxon>
        <taxon>Agaricomycotina</taxon>
        <taxon>Agaricomycetes</taxon>
        <taxon>Agaricomycetidae</taxon>
        <taxon>Agaricales</taxon>
        <taxon>Pleurotineae</taxon>
        <taxon>Pterulaceae</taxon>
        <taxon>Pterulicium</taxon>
    </lineage>
</organism>
<dbReference type="GO" id="GO:0005524">
    <property type="term" value="F:ATP binding"/>
    <property type="evidence" value="ECO:0007669"/>
    <property type="project" value="UniProtKB-KW"/>
</dbReference>
<keyword evidence="4" id="KW-0808">Transferase</keyword>
<keyword evidence="5" id="KW-0547">Nucleotide-binding</keyword>
<dbReference type="InterPro" id="IPR036393">
    <property type="entry name" value="AceGlu_kinase-like_sf"/>
</dbReference>
<keyword evidence="7" id="KW-0067">ATP-binding</keyword>
<keyword evidence="6 10" id="KW-0418">Kinase</keyword>
<dbReference type="Pfam" id="PF00696">
    <property type="entry name" value="AA_kinase"/>
    <property type="match status" value="1"/>
</dbReference>
<dbReference type="HAMAP" id="MF_00456">
    <property type="entry name" value="ProB"/>
    <property type="match status" value="1"/>
</dbReference>
<evidence type="ECO:0000313" key="10">
    <source>
        <dbReference type="EMBL" id="TFL03176.1"/>
    </source>
</evidence>
<dbReference type="InterPro" id="IPR001057">
    <property type="entry name" value="Glu/AcGlu_kinase"/>
</dbReference>
<dbReference type="Proteomes" id="UP000305067">
    <property type="component" value="Unassembled WGS sequence"/>
</dbReference>
<feature type="compositionally biased region" description="Polar residues" evidence="8">
    <location>
        <begin position="390"/>
        <end position="401"/>
    </location>
</feature>
<name>A0A5C3QMN4_9AGAR</name>
<evidence type="ECO:0000256" key="3">
    <source>
        <dbReference type="ARBA" id="ARBA00022650"/>
    </source>
</evidence>
<dbReference type="InterPro" id="IPR019797">
    <property type="entry name" value="Glutamate_5-kinase_CS"/>
</dbReference>
<evidence type="ECO:0000256" key="7">
    <source>
        <dbReference type="ARBA" id="ARBA00022840"/>
    </source>
</evidence>
<dbReference type="GO" id="GO:0005829">
    <property type="term" value="C:cytosol"/>
    <property type="evidence" value="ECO:0007669"/>
    <property type="project" value="TreeGrafter"/>
</dbReference>
<evidence type="ECO:0000256" key="6">
    <source>
        <dbReference type="ARBA" id="ARBA00022777"/>
    </source>
</evidence>
<dbReference type="GO" id="GO:0004349">
    <property type="term" value="F:glutamate 5-kinase activity"/>
    <property type="evidence" value="ECO:0007669"/>
    <property type="project" value="InterPro"/>
</dbReference>
<evidence type="ECO:0000256" key="1">
    <source>
        <dbReference type="ARBA" id="ARBA00022490"/>
    </source>
</evidence>
<dbReference type="InterPro" id="IPR041739">
    <property type="entry name" value="G5K_ProB"/>
</dbReference>
<evidence type="ECO:0000259" key="9">
    <source>
        <dbReference type="Pfam" id="PF00696"/>
    </source>
</evidence>
<keyword evidence="3" id="KW-0641">Proline biosynthesis</keyword>
<gene>
    <name evidence="10" type="ORF">BDV98DRAFT_565511</name>
</gene>
<evidence type="ECO:0000313" key="11">
    <source>
        <dbReference type="Proteomes" id="UP000305067"/>
    </source>
</evidence>
<dbReference type="PANTHER" id="PTHR43654">
    <property type="entry name" value="GLUTAMATE 5-KINASE"/>
    <property type="match status" value="1"/>
</dbReference>
<dbReference type="InterPro" id="IPR036974">
    <property type="entry name" value="PUA_sf"/>
</dbReference>
<evidence type="ECO:0000256" key="5">
    <source>
        <dbReference type="ARBA" id="ARBA00022741"/>
    </source>
</evidence>
<dbReference type="CDD" id="cd21157">
    <property type="entry name" value="PUA_G5K"/>
    <property type="match status" value="1"/>
</dbReference>
<dbReference type="OrthoDB" id="409889at2759"/>
<dbReference type="EMBL" id="ML178821">
    <property type="protein sequence ID" value="TFL03176.1"/>
    <property type="molecule type" value="Genomic_DNA"/>
</dbReference>
<dbReference type="SUPFAM" id="SSF88697">
    <property type="entry name" value="PUA domain-like"/>
    <property type="match status" value="1"/>
</dbReference>
<feature type="domain" description="Aspartate/glutamate/uridylate kinase" evidence="9">
    <location>
        <begin position="10"/>
        <end position="241"/>
    </location>
</feature>
<reference evidence="10 11" key="1">
    <citation type="journal article" date="2019" name="Nat. Ecol. Evol.">
        <title>Megaphylogeny resolves global patterns of mushroom evolution.</title>
        <authorList>
            <person name="Varga T."/>
            <person name="Krizsan K."/>
            <person name="Foldi C."/>
            <person name="Dima B."/>
            <person name="Sanchez-Garcia M."/>
            <person name="Sanchez-Ramirez S."/>
            <person name="Szollosi G.J."/>
            <person name="Szarkandi J.G."/>
            <person name="Papp V."/>
            <person name="Albert L."/>
            <person name="Andreopoulos W."/>
            <person name="Angelini C."/>
            <person name="Antonin V."/>
            <person name="Barry K.W."/>
            <person name="Bougher N.L."/>
            <person name="Buchanan P."/>
            <person name="Buyck B."/>
            <person name="Bense V."/>
            <person name="Catcheside P."/>
            <person name="Chovatia M."/>
            <person name="Cooper J."/>
            <person name="Damon W."/>
            <person name="Desjardin D."/>
            <person name="Finy P."/>
            <person name="Geml J."/>
            <person name="Haridas S."/>
            <person name="Hughes K."/>
            <person name="Justo A."/>
            <person name="Karasinski D."/>
            <person name="Kautmanova I."/>
            <person name="Kiss B."/>
            <person name="Kocsube S."/>
            <person name="Kotiranta H."/>
            <person name="LaButti K.M."/>
            <person name="Lechner B.E."/>
            <person name="Liimatainen K."/>
            <person name="Lipzen A."/>
            <person name="Lukacs Z."/>
            <person name="Mihaltcheva S."/>
            <person name="Morgado L.N."/>
            <person name="Niskanen T."/>
            <person name="Noordeloos M.E."/>
            <person name="Ohm R.A."/>
            <person name="Ortiz-Santana B."/>
            <person name="Ovrebo C."/>
            <person name="Racz N."/>
            <person name="Riley R."/>
            <person name="Savchenko A."/>
            <person name="Shiryaev A."/>
            <person name="Soop K."/>
            <person name="Spirin V."/>
            <person name="Szebenyi C."/>
            <person name="Tomsovsky M."/>
            <person name="Tulloss R.E."/>
            <person name="Uehling J."/>
            <person name="Grigoriev I.V."/>
            <person name="Vagvolgyi C."/>
            <person name="Papp T."/>
            <person name="Martin F.M."/>
            <person name="Miettinen O."/>
            <person name="Hibbett D.S."/>
            <person name="Nagy L.G."/>
        </authorList>
    </citation>
    <scope>NUCLEOTIDE SEQUENCE [LARGE SCALE GENOMIC DNA]</scope>
    <source>
        <strain evidence="10 11">CBS 309.79</strain>
    </source>
</reference>
<dbReference type="GO" id="GO:1901607">
    <property type="term" value="P:alpha-amino acid biosynthetic process"/>
    <property type="evidence" value="ECO:0007669"/>
    <property type="project" value="UniProtKB-ARBA"/>
</dbReference>
<dbReference type="PRINTS" id="PR00474">
    <property type="entry name" value="GLU5KINASE"/>
</dbReference>
<keyword evidence="11" id="KW-1185">Reference proteome</keyword>
<dbReference type="InterPro" id="IPR005715">
    <property type="entry name" value="Glu_5kinase/COase_Synthase"/>
</dbReference>